<dbReference type="InterPro" id="IPR013785">
    <property type="entry name" value="Aldolase_TIM"/>
</dbReference>
<protein>
    <submittedName>
        <fullName evidence="4">Monooxygenase</fullName>
    </submittedName>
</protein>
<dbReference type="AlphaFoldDB" id="A0A5N5UTT7"/>
<dbReference type="Pfam" id="PF03060">
    <property type="entry name" value="NMO"/>
    <property type="match status" value="1"/>
</dbReference>
<evidence type="ECO:0000313" key="5">
    <source>
        <dbReference type="Proteomes" id="UP000325690"/>
    </source>
</evidence>
<comment type="caution">
    <text evidence="4">The sequence shown here is derived from an EMBL/GenBank/DDBJ whole genome shotgun (WGS) entry which is preliminary data.</text>
</comment>
<keyword evidence="5" id="KW-1185">Reference proteome</keyword>
<dbReference type="RefSeq" id="WP_003888431.1">
    <property type="nucleotide sequence ID" value="NZ_ANBO01000043.1"/>
</dbReference>
<dbReference type="Gene3D" id="3.20.20.70">
    <property type="entry name" value="Aldolase class I"/>
    <property type="match status" value="1"/>
</dbReference>
<dbReference type="EMBL" id="ANBP01000044">
    <property type="protein sequence ID" value="KAB7752487.1"/>
    <property type="molecule type" value="Genomic_DNA"/>
</dbReference>
<dbReference type="CDD" id="cd04730">
    <property type="entry name" value="NPD_like"/>
    <property type="match status" value="1"/>
</dbReference>
<reference evidence="4 5" key="1">
    <citation type="submission" date="2012-10" db="EMBL/GenBank/DDBJ databases">
        <title>The draft sequence of the Mycobacterium pheli genome.</title>
        <authorList>
            <person name="Pettersson B.M.F."/>
            <person name="Das S."/>
            <person name="Dasgupta S."/>
            <person name="Bhattacharya A."/>
            <person name="Kirsebom L.A."/>
        </authorList>
    </citation>
    <scope>NUCLEOTIDE SEQUENCE [LARGE SCALE GENOMIC DNA]</scope>
    <source>
        <strain evidence="4 5">CCUG 21000</strain>
    </source>
</reference>
<accession>A0A5N5UTT7</accession>
<proteinExistence type="predicted"/>
<evidence type="ECO:0000256" key="3">
    <source>
        <dbReference type="ARBA" id="ARBA00023002"/>
    </source>
</evidence>
<dbReference type="Proteomes" id="UP000325690">
    <property type="component" value="Unassembled WGS sequence"/>
</dbReference>
<dbReference type="PANTHER" id="PTHR32332">
    <property type="entry name" value="2-NITROPROPANE DIOXYGENASE"/>
    <property type="match status" value="1"/>
</dbReference>
<evidence type="ECO:0000256" key="1">
    <source>
        <dbReference type="ARBA" id="ARBA00022630"/>
    </source>
</evidence>
<sequence>MRTPICDDLNIEYPIFAFTHCRDVVVAVSKAGGFGVLGAVGYTPEQLEIELKWIDENIGDHPYGVDIVIPNKYEGQDAADVDPEVLKKTLNDLVPEEHIEFAKKILADHGVPVEHSEEDAFQLLGWTEATATPQVEIALQHPKCTLIANALGTPPADMIKHIHESGRKVAALCGSPSQARKHADAGVDIIIAQGGEAGGHCGEIGSIVLWPQVVKEVAPLPVLAAGGIGSGQQIAAALALGAQGAWTGSQWVIVEESENTPVQHEAYIKATSKDTVRSRSFTGKPARMLRNDWTEAWEKPENPKPLGMPLQYMVSGMAVAATHKYPNESVDVAFNPIGQVVGQFTKVEKTATVIERWVKEYLEATGRLEEINAAAAEA</sequence>
<keyword evidence="1" id="KW-0285">Flavoprotein</keyword>
<dbReference type="GeneID" id="74302815"/>
<gene>
    <name evidence="4" type="ORF">MPHL21000_21190</name>
</gene>
<dbReference type="PANTHER" id="PTHR32332:SF38">
    <property type="entry name" value="MONOOXYGENASE RV1533-RELATED"/>
    <property type="match status" value="1"/>
</dbReference>
<dbReference type="FunFam" id="3.20.20.70:FF:000189">
    <property type="entry name" value="Nitronate monooxygenase"/>
    <property type="match status" value="1"/>
</dbReference>
<evidence type="ECO:0000313" key="4">
    <source>
        <dbReference type="EMBL" id="KAB7752487.1"/>
    </source>
</evidence>
<name>A0A5N5UTT7_MYCPH</name>
<keyword evidence="2" id="KW-0288">FMN</keyword>
<keyword evidence="4" id="KW-0503">Monooxygenase</keyword>
<keyword evidence="3" id="KW-0560">Oxidoreductase</keyword>
<organism evidence="4 5">
    <name type="scientific">Mycolicibacterium phlei DSM 43239 = CCUG 21000</name>
    <dbReference type="NCBI Taxonomy" id="1226750"/>
    <lineage>
        <taxon>Bacteria</taxon>
        <taxon>Bacillati</taxon>
        <taxon>Actinomycetota</taxon>
        <taxon>Actinomycetes</taxon>
        <taxon>Mycobacteriales</taxon>
        <taxon>Mycobacteriaceae</taxon>
        <taxon>Mycolicibacterium</taxon>
    </lineage>
</organism>
<dbReference type="GO" id="GO:0018580">
    <property type="term" value="F:nitronate monooxygenase activity"/>
    <property type="evidence" value="ECO:0007669"/>
    <property type="project" value="InterPro"/>
</dbReference>
<dbReference type="SUPFAM" id="SSF51412">
    <property type="entry name" value="Inosine monophosphate dehydrogenase (IMPDH)"/>
    <property type="match status" value="1"/>
</dbReference>
<dbReference type="InterPro" id="IPR004136">
    <property type="entry name" value="NMO"/>
</dbReference>
<evidence type="ECO:0000256" key="2">
    <source>
        <dbReference type="ARBA" id="ARBA00022643"/>
    </source>
</evidence>